<dbReference type="Proteomes" id="UP000184609">
    <property type="component" value="Unassembled WGS sequence"/>
</dbReference>
<feature type="domain" description="Thioredoxin" evidence="3">
    <location>
        <begin position="10"/>
        <end position="136"/>
    </location>
</feature>
<evidence type="ECO:0000259" key="3">
    <source>
        <dbReference type="PROSITE" id="PS51352"/>
    </source>
</evidence>
<proteinExistence type="predicted"/>
<dbReference type="Pfam" id="PF03190">
    <property type="entry name" value="Thioredox_DsbH"/>
    <property type="match status" value="1"/>
</dbReference>
<feature type="signal peptide" evidence="2">
    <location>
        <begin position="1"/>
        <end position="22"/>
    </location>
</feature>
<protein>
    <submittedName>
        <fullName evidence="4">Thioredoxin</fullName>
    </submittedName>
</protein>
<name>A0A1M7Z3F1_9BACT</name>
<evidence type="ECO:0000256" key="2">
    <source>
        <dbReference type="SAM" id="SignalP"/>
    </source>
</evidence>
<dbReference type="InterPro" id="IPR004879">
    <property type="entry name" value="Ssp411-like_TRX"/>
</dbReference>
<keyword evidence="5" id="KW-1185">Reference proteome</keyword>
<dbReference type="InterPro" id="IPR013766">
    <property type="entry name" value="Thioredoxin_domain"/>
</dbReference>
<dbReference type="EMBL" id="FRXN01000001">
    <property type="protein sequence ID" value="SHO59374.1"/>
    <property type="molecule type" value="Genomic_DNA"/>
</dbReference>
<evidence type="ECO:0000256" key="1">
    <source>
        <dbReference type="ARBA" id="ARBA00022729"/>
    </source>
</evidence>
<evidence type="ECO:0000313" key="5">
    <source>
        <dbReference type="Proteomes" id="UP000184609"/>
    </source>
</evidence>
<dbReference type="STRING" id="1073327.SAMN04488108_0009"/>
<accession>A0A1M7Z3F1</accession>
<reference evidence="5" key="1">
    <citation type="submission" date="2016-12" db="EMBL/GenBank/DDBJ databases">
        <authorList>
            <person name="Varghese N."/>
            <person name="Submissions S."/>
        </authorList>
    </citation>
    <scope>NUCLEOTIDE SEQUENCE [LARGE SCALE GENOMIC DNA]</scope>
    <source>
        <strain evidence="5">DSM 25035</strain>
    </source>
</reference>
<dbReference type="SUPFAM" id="SSF52833">
    <property type="entry name" value="Thioredoxin-like"/>
    <property type="match status" value="1"/>
</dbReference>
<dbReference type="PANTHER" id="PTHR15337:SF11">
    <property type="entry name" value="THIOREDOXIN DOMAIN-CONTAINING PROTEIN"/>
    <property type="match status" value="1"/>
</dbReference>
<gene>
    <name evidence="4" type="ORF">SAMN04488108_0009</name>
</gene>
<evidence type="ECO:0000313" key="4">
    <source>
        <dbReference type="EMBL" id="SHO59374.1"/>
    </source>
</evidence>
<dbReference type="PANTHER" id="PTHR15337">
    <property type="entry name" value="ANTERIOR GRADIENT PROTEIN-RELATED"/>
    <property type="match status" value="1"/>
</dbReference>
<dbReference type="InterPro" id="IPR051099">
    <property type="entry name" value="AGR/TXD"/>
</dbReference>
<dbReference type="PROSITE" id="PS51352">
    <property type="entry name" value="THIOREDOXIN_2"/>
    <property type="match status" value="1"/>
</dbReference>
<dbReference type="InterPro" id="IPR036249">
    <property type="entry name" value="Thioredoxin-like_sf"/>
</dbReference>
<sequence>MMKKSLGIGLVLLTLFAAKSLAQGVDFLPISYEEALEKAQAEDKLLFVDFYTVWCSPCKQMEKKVFPEAEVGELYNKEFINIKLDAEREGKVAAEKFEVNSYPTFLFINGDGEMIFKDSGSQPIASMIAMGEKANILRTSDMNLVSLQKLYPEKKDNEQFLRLYIDKIIEYGQDPHESIEAWLSIQKSIEEDDVDMMEFLMDHQQYLLVDGKAEQILEENFDEFMSIATKMEEKTLSRMKNAIVKNTKEKALEDQNPELYLAFMKNWEELPENFKRNTGPLDFKMEYNAMVGNAEEFNKLAVTFMDSLQSLKTVEEIKTEDEAFYQNFKEKYLEKPSLMGEIMLKNYEEGRTARSRVSEISRVGSEYLRLNDGKKESKQLQKWIDYGYELLPDSYLLHDLQAELFYKFGDKEKALAYKEMAINNWPEKDKILSTKQDELAKMKQD</sequence>
<keyword evidence="1 2" id="KW-0732">Signal</keyword>
<dbReference type="Gene3D" id="3.40.30.10">
    <property type="entry name" value="Glutaredoxin"/>
    <property type="match status" value="1"/>
</dbReference>
<dbReference type="AlphaFoldDB" id="A0A1M7Z3F1"/>
<organism evidence="4 5">
    <name type="scientific">Algoriphagus zhangzhouensis</name>
    <dbReference type="NCBI Taxonomy" id="1073327"/>
    <lineage>
        <taxon>Bacteria</taxon>
        <taxon>Pseudomonadati</taxon>
        <taxon>Bacteroidota</taxon>
        <taxon>Cytophagia</taxon>
        <taxon>Cytophagales</taxon>
        <taxon>Cyclobacteriaceae</taxon>
        <taxon>Algoriphagus</taxon>
    </lineage>
</organism>
<feature type="chain" id="PRO_5013042840" evidence="2">
    <location>
        <begin position="23"/>
        <end position="445"/>
    </location>
</feature>